<keyword evidence="1 3" id="KW-0963">Cytoplasm</keyword>
<dbReference type="Pfam" id="PF01668">
    <property type="entry name" value="SmpB"/>
    <property type="match status" value="1"/>
</dbReference>
<organism evidence="4 5">
    <name type="scientific">Lujinxingia litoralis</name>
    <dbReference type="NCBI Taxonomy" id="2211119"/>
    <lineage>
        <taxon>Bacteria</taxon>
        <taxon>Deltaproteobacteria</taxon>
        <taxon>Bradymonadales</taxon>
        <taxon>Lujinxingiaceae</taxon>
        <taxon>Lujinxingia</taxon>
    </lineage>
</organism>
<dbReference type="InterPro" id="IPR020081">
    <property type="entry name" value="SsrA-bd_prot_CS"/>
</dbReference>
<dbReference type="CDD" id="cd09294">
    <property type="entry name" value="SmpB"/>
    <property type="match status" value="1"/>
</dbReference>
<proteinExistence type="inferred from homology"/>
<dbReference type="PROSITE" id="PS01317">
    <property type="entry name" value="SSRP"/>
    <property type="match status" value="1"/>
</dbReference>
<evidence type="ECO:0000256" key="3">
    <source>
        <dbReference type="HAMAP-Rule" id="MF_00023"/>
    </source>
</evidence>
<dbReference type="GO" id="GO:0003723">
    <property type="term" value="F:RNA binding"/>
    <property type="evidence" value="ECO:0007669"/>
    <property type="project" value="UniProtKB-UniRule"/>
</dbReference>
<evidence type="ECO:0000313" key="5">
    <source>
        <dbReference type="Proteomes" id="UP000249169"/>
    </source>
</evidence>
<comment type="function">
    <text evidence="3">Required for rescue of stalled ribosomes mediated by trans-translation. Binds to transfer-messenger RNA (tmRNA), required for stable association of tmRNA with ribosomes. tmRNA and SmpB together mimic tRNA shape, replacing the anticodon stem-loop with SmpB. tmRNA is encoded by the ssrA gene; the 2 termini fold to resemble tRNA(Ala) and it encodes a 'tag peptide', a short internal open reading frame. During trans-translation Ala-aminoacylated tmRNA acts like a tRNA, entering the A-site of stalled ribosomes, displacing the stalled mRNA. The ribosome then switches to translate the ORF on the tmRNA; the nascent peptide is terminated with the 'tag peptide' encoded by the tmRNA and targeted for degradation. The ribosome is freed to recommence translation, which seems to be the essential function of trans-translation.</text>
</comment>
<dbReference type="PANTHER" id="PTHR30308:SF2">
    <property type="entry name" value="SSRA-BINDING PROTEIN"/>
    <property type="match status" value="1"/>
</dbReference>
<dbReference type="NCBIfam" id="NF003843">
    <property type="entry name" value="PRK05422.1"/>
    <property type="match status" value="1"/>
</dbReference>
<name>A0A328C2D3_9DELT</name>
<dbReference type="OrthoDB" id="9805462at2"/>
<dbReference type="InterPro" id="IPR023620">
    <property type="entry name" value="SmpB"/>
</dbReference>
<dbReference type="PANTHER" id="PTHR30308">
    <property type="entry name" value="TMRNA-BINDING COMPONENT OF TRANS-TRANSLATION TAGGING COMPLEX"/>
    <property type="match status" value="1"/>
</dbReference>
<gene>
    <name evidence="3" type="primary">smpB</name>
    <name evidence="4" type="ORF">DL240_16230</name>
</gene>
<dbReference type="InterPro" id="IPR000037">
    <property type="entry name" value="SsrA-bd_prot"/>
</dbReference>
<comment type="similarity">
    <text evidence="3">Belongs to the SmpB family.</text>
</comment>
<dbReference type="GO" id="GO:0070930">
    <property type="term" value="P:trans-translation-dependent protein tagging"/>
    <property type="evidence" value="ECO:0007669"/>
    <property type="project" value="TreeGrafter"/>
</dbReference>
<dbReference type="Gene3D" id="2.40.280.10">
    <property type="match status" value="1"/>
</dbReference>
<sequence length="154" mass="17834">MSDAVKSITRNRKAYHDYFVDDELEAGLVLLGSEVKSLRQGKVNLTDAYARFDKGELYLVNAHISPYENATHINHEPERVRKLLMHKRELRKLSNKANIAGFTLIPLALYFKGSTVKCKIGVCRGKKLFDKREDLRKRDAAREMARNHARNHRR</sequence>
<dbReference type="EMBL" id="QHKO01000009">
    <property type="protein sequence ID" value="RAL20584.1"/>
    <property type="molecule type" value="Genomic_DNA"/>
</dbReference>
<keyword evidence="5" id="KW-1185">Reference proteome</keyword>
<protein>
    <recommendedName>
        <fullName evidence="3">SsrA-binding protein</fullName>
    </recommendedName>
    <alternativeName>
        <fullName evidence="3">Small protein B</fullName>
    </alternativeName>
</protein>
<comment type="caution">
    <text evidence="4">The sequence shown here is derived from an EMBL/GenBank/DDBJ whole genome shotgun (WGS) entry which is preliminary data.</text>
</comment>
<keyword evidence="2 3" id="KW-0694">RNA-binding</keyword>
<reference evidence="4 5" key="1">
    <citation type="submission" date="2018-05" db="EMBL/GenBank/DDBJ databases">
        <title>Lujinxingia marina gen. nov. sp. nov., a new facultative anaerobic member of the class Deltaproteobacteria, and proposal of Lujinxingaceae fam. nov.</title>
        <authorList>
            <person name="Li C.-M."/>
        </authorList>
    </citation>
    <scope>NUCLEOTIDE SEQUENCE [LARGE SCALE GENOMIC DNA]</scope>
    <source>
        <strain evidence="4 5">B210</strain>
    </source>
</reference>
<dbReference type="HAMAP" id="MF_00023">
    <property type="entry name" value="SmpB"/>
    <property type="match status" value="1"/>
</dbReference>
<dbReference type="RefSeq" id="WP_111730950.1">
    <property type="nucleotide sequence ID" value="NZ_QHKO01000009.1"/>
</dbReference>
<evidence type="ECO:0000313" key="4">
    <source>
        <dbReference type="EMBL" id="RAL20584.1"/>
    </source>
</evidence>
<comment type="subcellular location">
    <subcellularLocation>
        <location evidence="3">Cytoplasm</location>
    </subcellularLocation>
    <text evidence="3">The tmRNA-SmpB complex associates with stalled 70S ribosomes.</text>
</comment>
<dbReference type="GO" id="GO:0070929">
    <property type="term" value="P:trans-translation"/>
    <property type="evidence" value="ECO:0007669"/>
    <property type="project" value="UniProtKB-UniRule"/>
</dbReference>
<dbReference type="SUPFAM" id="SSF74982">
    <property type="entry name" value="Small protein B (SmpB)"/>
    <property type="match status" value="1"/>
</dbReference>
<accession>A0A328C2D3</accession>
<dbReference type="NCBIfam" id="TIGR00086">
    <property type="entry name" value="smpB"/>
    <property type="match status" value="1"/>
</dbReference>
<evidence type="ECO:0000256" key="2">
    <source>
        <dbReference type="ARBA" id="ARBA00022884"/>
    </source>
</evidence>
<dbReference type="GO" id="GO:0005829">
    <property type="term" value="C:cytosol"/>
    <property type="evidence" value="ECO:0007669"/>
    <property type="project" value="TreeGrafter"/>
</dbReference>
<dbReference type="AlphaFoldDB" id="A0A328C2D3"/>
<dbReference type="Proteomes" id="UP000249169">
    <property type="component" value="Unassembled WGS sequence"/>
</dbReference>
<evidence type="ECO:0000256" key="1">
    <source>
        <dbReference type="ARBA" id="ARBA00022490"/>
    </source>
</evidence>